<dbReference type="RefSeq" id="WP_111546440.1">
    <property type="nucleotide sequence ID" value="NZ_JBHLYT010000006.1"/>
</dbReference>
<protein>
    <submittedName>
        <fullName evidence="1">Uncharacterized protein</fullName>
    </submittedName>
</protein>
<dbReference type="EMBL" id="MZXV01000051">
    <property type="protein sequence ID" value="PZV36108.1"/>
    <property type="molecule type" value="Genomic_DNA"/>
</dbReference>
<dbReference type="OrthoDB" id="8030628at2"/>
<gene>
    <name evidence="1" type="ORF">B5V02_23145</name>
</gene>
<name>A0A2W7C2R5_9HYPH</name>
<evidence type="ECO:0000313" key="2">
    <source>
        <dbReference type="Proteomes" id="UP000248616"/>
    </source>
</evidence>
<organism evidence="1 2">
    <name type="scientific">Mesorhizobium kowhaii</name>
    <dbReference type="NCBI Taxonomy" id="1300272"/>
    <lineage>
        <taxon>Bacteria</taxon>
        <taxon>Pseudomonadati</taxon>
        <taxon>Pseudomonadota</taxon>
        <taxon>Alphaproteobacteria</taxon>
        <taxon>Hyphomicrobiales</taxon>
        <taxon>Phyllobacteriaceae</taxon>
        <taxon>Mesorhizobium</taxon>
    </lineage>
</organism>
<accession>A0A2W7C2R5</accession>
<dbReference type="AlphaFoldDB" id="A0A2W7C2R5"/>
<evidence type="ECO:0000313" key="1">
    <source>
        <dbReference type="EMBL" id="PZV36108.1"/>
    </source>
</evidence>
<dbReference type="Proteomes" id="UP000248616">
    <property type="component" value="Unassembled WGS sequence"/>
</dbReference>
<proteinExistence type="predicted"/>
<keyword evidence="2" id="KW-1185">Reference proteome</keyword>
<reference evidence="2" key="1">
    <citation type="submission" date="2017-03" db="EMBL/GenBank/DDBJ databases">
        <authorList>
            <person name="Safronova V.I."/>
            <person name="Sazanova A.L."/>
            <person name="Chirak E.R."/>
        </authorList>
    </citation>
    <scope>NUCLEOTIDE SEQUENCE [LARGE SCALE GENOMIC DNA]</scope>
    <source>
        <strain evidence="2">Ach-343</strain>
    </source>
</reference>
<sequence>MERYVEDYQKRRLTERVDIITAINILRSQGYDRDELIEEITKVFYVDLDAFNEIVMAA</sequence>
<comment type="caution">
    <text evidence="1">The sequence shown here is derived from an EMBL/GenBank/DDBJ whole genome shotgun (WGS) entry which is preliminary data.</text>
</comment>